<keyword evidence="2" id="KW-1185">Reference proteome</keyword>
<accession>A0A0N9I9Y8</accession>
<dbReference type="KEGG" id="kphy:AOZ06_37695"/>
<organism evidence="1 2">
    <name type="scientific">Kibdelosporangium phytohabitans</name>
    <dbReference type="NCBI Taxonomy" id="860235"/>
    <lineage>
        <taxon>Bacteria</taxon>
        <taxon>Bacillati</taxon>
        <taxon>Actinomycetota</taxon>
        <taxon>Actinomycetes</taxon>
        <taxon>Pseudonocardiales</taxon>
        <taxon>Pseudonocardiaceae</taxon>
        <taxon>Kibdelosporangium</taxon>
    </lineage>
</organism>
<protein>
    <submittedName>
        <fullName evidence="1">Uncharacterized protein</fullName>
    </submittedName>
</protein>
<proteinExistence type="predicted"/>
<name>A0A0N9I9Y8_9PSEU</name>
<dbReference type="RefSeq" id="WP_054293744.1">
    <property type="nucleotide sequence ID" value="NZ_CP012752.1"/>
</dbReference>
<evidence type="ECO:0000313" key="2">
    <source>
        <dbReference type="Proteomes" id="UP000063699"/>
    </source>
</evidence>
<sequence>MTAPVPGHEEVARALAHVSTLGRGFVIQPDSRPDGTPLGAECADREAIEVRLAAAGASLGTNEQRVAASWVQYELAGRLLAILVGTWSYHRIVVDPAGFAVGADRDMWHLAAPRPRAWRPAGIPVDDIVRLVVEQLEVLHRALRAHTSIAEGLLWGNAATSAARTLSGITETGPLARARALVSSALEVDPLRHRLNGGLDGKTTRRSCCLYYRSNDPRPCGDCPLIDSTAARIRRPV</sequence>
<dbReference type="AlphaFoldDB" id="A0A0N9I9Y8"/>
<evidence type="ECO:0000313" key="1">
    <source>
        <dbReference type="EMBL" id="ALG11848.1"/>
    </source>
</evidence>
<dbReference type="EMBL" id="CP012752">
    <property type="protein sequence ID" value="ALG11848.1"/>
    <property type="molecule type" value="Genomic_DNA"/>
</dbReference>
<dbReference type="STRING" id="860235.AOZ06_37695"/>
<dbReference type="GO" id="GO:0051537">
    <property type="term" value="F:2 iron, 2 sulfur cluster binding"/>
    <property type="evidence" value="ECO:0007669"/>
    <property type="project" value="InterPro"/>
</dbReference>
<dbReference type="Proteomes" id="UP000063699">
    <property type="component" value="Chromosome"/>
</dbReference>
<gene>
    <name evidence="1" type="ORF">AOZ06_37695</name>
</gene>
<reference evidence="1 2" key="1">
    <citation type="submission" date="2015-07" db="EMBL/GenBank/DDBJ databases">
        <title>Genome sequencing of Kibdelosporangium phytohabitans.</title>
        <authorList>
            <person name="Qin S."/>
            <person name="Xing K."/>
        </authorList>
    </citation>
    <scope>NUCLEOTIDE SEQUENCE [LARGE SCALE GENOMIC DNA]</scope>
    <source>
        <strain evidence="1 2">KLBMP1111</strain>
    </source>
</reference>
<dbReference type="OrthoDB" id="3290158at2"/>